<sequence length="138" mass="16187">MHIIIAHELLVDLPNAEDTRCLEKTRQLMKRGVTYSSQSHDKTFFHMKVYRSAKNDETENTVHPPPPMNLNDLGDRPRYSAYDMFQIYAVRELRRQGESDRFIIRFVINALWRNSSINERAAYLTLAGHINSLLPRIE</sequence>
<dbReference type="AlphaFoldDB" id="A0A397JHJ8"/>
<evidence type="ECO:0000313" key="2">
    <source>
        <dbReference type="Proteomes" id="UP000266861"/>
    </source>
</evidence>
<protein>
    <submittedName>
        <fullName evidence="1">Uncharacterized protein</fullName>
    </submittedName>
</protein>
<dbReference type="EMBL" id="PQFF01000032">
    <property type="protein sequence ID" value="RHZ87501.1"/>
    <property type="molecule type" value="Genomic_DNA"/>
</dbReference>
<gene>
    <name evidence="1" type="ORF">Glove_34g37</name>
</gene>
<comment type="caution">
    <text evidence="1">The sequence shown here is derived from an EMBL/GenBank/DDBJ whole genome shotgun (WGS) entry which is preliminary data.</text>
</comment>
<accession>A0A397JHJ8</accession>
<keyword evidence="2" id="KW-1185">Reference proteome</keyword>
<reference evidence="1 2" key="1">
    <citation type="submission" date="2018-08" db="EMBL/GenBank/DDBJ databases">
        <title>Genome and evolution of the arbuscular mycorrhizal fungus Diversispora epigaea (formerly Glomus versiforme) and its bacterial endosymbionts.</title>
        <authorList>
            <person name="Sun X."/>
            <person name="Fei Z."/>
            <person name="Harrison M."/>
        </authorList>
    </citation>
    <scope>NUCLEOTIDE SEQUENCE [LARGE SCALE GENOMIC DNA]</scope>
    <source>
        <strain evidence="1 2">IT104</strain>
    </source>
</reference>
<organism evidence="1 2">
    <name type="scientific">Diversispora epigaea</name>
    <dbReference type="NCBI Taxonomy" id="1348612"/>
    <lineage>
        <taxon>Eukaryota</taxon>
        <taxon>Fungi</taxon>
        <taxon>Fungi incertae sedis</taxon>
        <taxon>Mucoromycota</taxon>
        <taxon>Glomeromycotina</taxon>
        <taxon>Glomeromycetes</taxon>
        <taxon>Diversisporales</taxon>
        <taxon>Diversisporaceae</taxon>
        <taxon>Diversispora</taxon>
    </lineage>
</organism>
<proteinExistence type="predicted"/>
<evidence type="ECO:0000313" key="1">
    <source>
        <dbReference type="EMBL" id="RHZ87501.1"/>
    </source>
</evidence>
<name>A0A397JHJ8_9GLOM</name>
<dbReference type="Proteomes" id="UP000266861">
    <property type="component" value="Unassembled WGS sequence"/>
</dbReference>